<feature type="domain" description="RNase H type-1" evidence="1">
    <location>
        <begin position="127"/>
        <end position="238"/>
    </location>
</feature>
<dbReference type="InterPro" id="IPR012337">
    <property type="entry name" value="RNaseH-like_sf"/>
</dbReference>
<dbReference type="EMBL" id="JANJYI010000005">
    <property type="protein sequence ID" value="KAK2647555.1"/>
    <property type="molecule type" value="Genomic_DNA"/>
</dbReference>
<dbReference type="Gene3D" id="3.30.420.10">
    <property type="entry name" value="Ribonuclease H-like superfamily/Ribonuclease H"/>
    <property type="match status" value="1"/>
</dbReference>
<dbReference type="InterPro" id="IPR026960">
    <property type="entry name" value="RVT-Znf"/>
</dbReference>
<name>A0AAD9U423_9ROSI</name>
<dbReference type="Pfam" id="PF13456">
    <property type="entry name" value="RVT_3"/>
    <property type="match status" value="1"/>
</dbReference>
<dbReference type="SUPFAM" id="SSF53098">
    <property type="entry name" value="Ribonuclease H-like"/>
    <property type="match status" value="1"/>
</dbReference>
<protein>
    <recommendedName>
        <fullName evidence="5">RNase H type-1 domain-containing protein</fullName>
    </recommendedName>
</protein>
<dbReference type="InterPro" id="IPR044730">
    <property type="entry name" value="RNase_H-like_dom_plant"/>
</dbReference>
<keyword evidence="4" id="KW-1185">Reference proteome</keyword>
<evidence type="ECO:0000259" key="2">
    <source>
        <dbReference type="Pfam" id="PF13966"/>
    </source>
</evidence>
<dbReference type="Pfam" id="PF13966">
    <property type="entry name" value="zf-RVT"/>
    <property type="match status" value="1"/>
</dbReference>
<dbReference type="InterPro" id="IPR053151">
    <property type="entry name" value="RNase_H-like"/>
</dbReference>
<evidence type="ECO:0000259" key="1">
    <source>
        <dbReference type="Pfam" id="PF13456"/>
    </source>
</evidence>
<comment type="caution">
    <text evidence="3">The sequence shown here is derived from an EMBL/GenBank/DDBJ whole genome shotgun (WGS) entry which is preliminary data.</text>
</comment>
<accession>A0AAD9U423</accession>
<dbReference type="Proteomes" id="UP001280121">
    <property type="component" value="Unassembled WGS sequence"/>
</dbReference>
<dbReference type="GO" id="GO:0004523">
    <property type="term" value="F:RNA-DNA hybrid ribonuclease activity"/>
    <property type="evidence" value="ECO:0007669"/>
    <property type="project" value="InterPro"/>
</dbReference>
<feature type="domain" description="Reverse transcriptase zinc-binding" evidence="2">
    <location>
        <begin position="62"/>
        <end position="122"/>
    </location>
</feature>
<reference evidence="3" key="1">
    <citation type="journal article" date="2023" name="Plant J.">
        <title>Genome sequences and population genomics provide insights into the demographic history, inbreeding, and mutation load of two 'living fossil' tree species of Dipteronia.</title>
        <authorList>
            <person name="Feng Y."/>
            <person name="Comes H.P."/>
            <person name="Chen J."/>
            <person name="Zhu S."/>
            <person name="Lu R."/>
            <person name="Zhang X."/>
            <person name="Li P."/>
            <person name="Qiu J."/>
            <person name="Olsen K.M."/>
            <person name="Qiu Y."/>
        </authorList>
    </citation>
    <scope>NUCLEOTIDE SEQUENCE</scope>
    <source>
        <strain evidence="3">KIB01</strain>
    </source>
</reference>
<gene>
    <name evidence="3" type="ORF">Ddye_015044</name>
</gene>
<dbReference type="CDD" id="cd06222">
    <property type="entry name" value="RNase_H_like"/>
    <property type="match status" value="1"/>
</dbReference>
<proteinExistence type="predicted"/>
<dbReference type="InterPro" id="IPR002156">
    <property type="entry name" value="RNaseH_domain"/>
</dbReference>
<evidence type="ECO:0008006" key="5">
    <source>
        <dbReference type="Google" id="ProtNLM"/>
    </source>
</evidence>
<dbReference type="PANTHER" id="PTHR47723">
    <property type="entry name" value="OS05G0353850 PROTEIN"/>
    <property type="match status" value="1"/>
</dbReference>
<evidence type="ECO:0000313" key="4">
    <source>
        <dbReference type="Proteomes" id="UP001280121"/>
    </source>
</evidence>
<organism evidence="3 4">
    <name type="scientific">Dipteronia dyeriana</name>
    <dbReference type="NCBI Taxonomy" id="168575"/>
    <lineage>
        <taxon>Eukaryota</taxon>
        <taxon>Viridiplantae</taxon>
        <taxon>Streptophyta</taxon>
        <taxon>Embryophyta</taxon>
        <taxon>Tracheophyta</taxon>
        <taxon>Spermatophyta</taxon>
        <taxon>Magnoliopsida</taxon>
        <taxon>eudicotyledons</taxon>
        <taxon>Gunneridae</taxon>
        <taxon>Pentapetalae</taxon>
        <taxon>rosids</taxon>
        <taxon>malvids</taxon>
        <taxon>Sapindales</taxon>
        <taxon>Sapindaceae</taxon>
        <taxon>Hippocastanoideae</taxon>
        <taxon>Acereae</taxon>
        <taxon>Dipteronia</taxon>
    </lineage>
</organism>
<dbReference type="GO" id="GO:0003676">
    <property type="term" value="F:nucleic acid binding"/>
    <property type="evidence" value="ECO:0007669"/>
    <property type="project" value="InterPro"/>
</dbReference>
<evidence type="ECO:0000313" key="3">
    <source>
        <dbReference type="EMBL" id="KAK2647555.1"/>
    </source>
</evidence>
<sequence length="252" mass="28024">MVLIMSLIGLTASINMVDLINGTLNVMEANPLFLCYRHKSSSSACHFGEAKLARFWKGGEGICPPKVEVFAWQLSRGRVLVKSVVQAFGFIQNLSLLCPLCNVGIESVDHLFLLFPWSWKLWNSCMSWLGGVLRNSVGRILCSFSSSFGIQDAISAELMANHKACWLVASKQVHLSYNVSIVSDSKIAVSWIHDENFGSFKHVDLLYDIRNFLLVMEGLKVRFLPRDTNSLADGLAKSGSSLVGDRVEWDSF</sequence>
<dbReference type="PANTHER" id="PTHR47723:SF22">
    <property type="entry name" value="RNASE H TYPE-1 DOMAIN-CONTAINING PROTEIN"/>
    <property type="match status" value="1"/>
</dbReference>
<dbReference type="AlphaFoldDB" id="A0AAD9U423"/>
<dbReference type="InterPro" id="IPR036397">
    <property type="entry name" value="RNaseH_sf"/>
</dbReference>